<accession>A0A3D8J566</accession>
<dbReference type="Gene3D" id="1.20.5.5270">
    <property type="match status" value="1"/>
</dbReference>
<feature type="compositionally biased region" description="Low complexity" evidence="11">
    <location>
        <begin position="739"/>
        <end position="749"/>
    </location>
</feature>
<dbReference type="InterPro" id="IPR003593">
    <property type="entry name" value="AAA+_ATPase"/>
</dbReference>
<protein>
    <recommendedName>
        <fullName evidence="6">Lon protease</fullName>
        <ecNumber evidence="6">3.4.21.53</ecNumber>
    </recommendedName>
</protein>
<evidence type="ECO:0000313" key="14">
    <source>
        <dbReference type="EMBL" id="RDU72598.1"/>
    </source>
</evidence>
<sequence>MQDNQSIILPVILEDEMFVFPFTIAPIFIADKSNIAATKIAEERDETVFVVCAKNSHKENDMPFYDVGVIGKIMRRVSLPDGRIKILFQGISKGKITEIINFEPLEAKVSVIFYKQYEPHTVQALLAVFLEKVNALAHLSQNISPDLLRNIENTDDPNKVVDLVTSTLRLKKEQSYMLFASNDTEDRLMLATQMVLEEIETQKLQKDIKSKVHTKMDQINREFFLKEQLKQIQKELGIDKQRDEEIEQYYTKLEELKVGMHEDAYREVKKQIDRLARAHPDSSDANMVQNYVEWMLEIPFTSISSKKLSIKNVEKQLNADHYSLLEPKQRIIEYFAVKQLLEQRNKEEAASLKDSKATKESSKTAQQKIDVPATSSNVSKKIDSHNKDSKDREQTSRMVSDKHKGTILCFYGPPGVGKTSLANSIAIALNRPLVRIALGGLEDVNELRGHRRTYLGSMPGRIVQGLIDSKKMNPVMVLDEIDKLARGIRGDPTSVLLEILDPEQNVNFRDYYTNFSIDLSQVVFIATANDIALIPAPLRDRMEFIEISSYTPQEKYEIAKKYLIPQETKNHGLKSNEIKISKEAIDLMIHNYTREAGVRNLRRKIAQIMRKTATKILSGKIESLSVGAKDLPELLKKTVFEIDKTDRKPRLGIVNGLAWTAVGGDVLKIEALSLIGKGNLKLTGQLGDVMKESAYIAYSVVKNRLDKEKQLLPCAKDSQSLSHPKDSHITPQSKKIQSTNPTNNKNPNNLEEYQSPTDKLDIHLHIPEGATPKDGPSAGITMACAIASILFDKKAQQDIAMTGELNLSGEVLPIGGLKEKLIAAYKADIKKTLIPIKNYQRDLEDIPDEVQQNLEIIPVKNIDEVFKYVLIDNPSKSSESKSFQ</sequence>
<dbReference type="Gene3D" id="1.20.58.1480">
    <property type="match status" value="1"/>
</dbReference>
<feature type="compositionally biased region" description="Basic and acidic residues" evidence="11">
    <location>
        <begin position="380"/>
        <end position="399"/>
    </location>
</feature>
<dbReference type="PRINTS" id="PR00830">
    <property type="entry name" value="ENDOLAPTASE"/>
</dbReference>
<dbReference type="PANTHER" id="PTHR43718:SF2">
    <property type="entry name" value="LON PROTEASE HOMOLOG, MITOCHONDRIAL"/>
    <property type="match status" value="1"/>
</dbReference>
<evidence type="ECO:0000259" key="13">
    <source>
        <dbReference type="PROSITE" id="PS51787"/>
    </source>
</evidence>
<evidence type="ECO:0000256" key="8">
    <source>
        <dbReference type="PIRSR" id="PIRSR001174-2"/>
    </source>
</evidence>
<dbReference type="InterPro" id="IPR008269">
    <property type="entry name" value="Lon_proteolytic"/>
</dbReference>
<evidence type="ECO:0000256" key="10">
    <source>
        <dbReference type="RuleBase" id="RU000591"/>
    </source>
</evidence>
<feature type="region of interest" description="Disordered" evidence="11">
    <location>
        <begin position="716"/>
        <end position="754"/>
    </location>
</feature>
<dbReference type="PANTHER" id="PTHR43718">
    <property type="entry name" value="LON PROTEASE"/>
    <property type="match status" value="1"/>
</dbReference>
<dbReference type="SUPFAM" id="SSF88697">
    <property type="entry name" value="PUA domain-like"/>
    <property type="match status" value="1"/>
</dbReference>
<keyword evidence="4 6" id="KW-0720">Serine protease</keyword>
<dbReference type="InterPro" id="IPR020568">
    <property type="entry name" value="Ribosomal_Su5_D2-typ_SF"/>
</dbReference>
<dbReference type="Gene3D" id="3.40.50.300">
    <property type="entry name" value="P-loop containing nucleotide triphosphate hydrolases"/>
    <property type="match status" value="1"/>
</dbReference>
<dbReference type="GO" id="GO:0006515">
    <property type="term" value="P:protein quality control for misfolded or incompletely synthesized proteins"/>
    <property type="evidence" value="ECO:0007669"/>
    <property type="project" value="TreeGrafter"/>
</dbReference>
<dbReference type="GO" id="GO:0004252">
    <property type="term" value="F:serine-type endopeptidase activity"/>
    <property type="evidence" value="ECO:0007669"/>
    <property type="project" value="UniProtKB-UniRule"/>
</dbReference>
<dbReference type="InterPro" id="IPR027417">
    <property type="entry name" value="P-loop_NTPase"/>
</dbReference>
<keyword evidence="2 6" id="KW-0547">Nucleotide-binding</keyword>
<dbReference type="InterPro" id="IPR027065">
    <property type="entry name" value="Lon_Prtase"/>
</dbReference>
<dbReference type="SMART" id="SM00464">
    <property type="entry name" value="LON"/>
    <property type="match status" value="1"/>
</dbReference>
<keyword evidence="3 6" id="KW-0378">Hydrolase</keyword>
<evidence type="ECO:0000256" key="11">
    <source>
        <dbReference type="SAM" id="MobiDB-lite"/>
    </source>
</evidence>
<feature type="compositionally biased region" description="Polar residues" evidence="11">
    <location>
        <begin position="729"/>
        <end position="738"/>
    </location>
</feature>
<feature type="domain" description="Lon N-terminal" evidence="13">
    <location>
        <begin position="9"/>
        <end position="199"/>
    </location>
</feature>
<proteinExistence type="inferred from homology"/>
<feature type="binding site" evidence="8">
    <location>
        <begin position="412"/>
        <end position="419"/>
    </location>
    <ligand>
        <name>ATP</name>
        <dbReference type="ChEBI" id="CHEBI:30616"/>
    </ligand>
</feature>
<dbReference type="PROSITE" id="PS51786">
    <property type="entry name" value="LON_PROTEOLYTIC"/>
    <property type="match status" value="1"/>
</dbReference>
<dbReference type="InterPro" id="IPR008268">
    <property type="entry name" value="Peptidase_S16_AS"/>
</dbReference>
<dbReference type="RefSeq" id="WP_104763581.1">
    <property type="nucleotide sequence ID" value="NZ_FZPM01000025.1"/>
</dbReference>
<feature type="domain" description="Lon proteolytic" evidence="12">
    <location>
        <begin position="648"/>
        <end position="872"/>
    </location>
</feature>
<comment type="similarity">
    <text evidence="6 9 10">Belongs to the peptidase S16 family.</text>
</comment>
<dbReference type="SMART" id="SM00382">
    <property type="entry name" value="AAA"/>
    <property type="match status" value="1"/>
</dbReference>
<evidence type="ECO:0000256" key="6">
    <source>
        <dbReference type="PIRNR" id="PIRNR001174"/>
    </source>
</evidence>
<organism evidence="14 15">
    <name type="scientific">Helicobacter aurati</name>
    <dbReference type="NCBI Taxonomy" id="137778"/>
    <lineage>
        <taxon>Bacteria</taxon>
        <taxon>Pseudomonadati</taxon>
        <taxon>Campylobacterota</taxon>
        <taxon>Epsilonproteobacteria</taxon>
        <taxon>Campylobacterales</taxon>
        <taxon>Helicobacteraceae</taxon>
        <taxon>Helicobacter</taxon>
    </lineage>
</organism>
<dbReference type="NCBIfam" id="TIGR00763">
    <property type="entry name" value="lon"/>
    <property type="match status" value="1"/>
</dbReference>
<keyword evidence="6" id="KW-0963">Cytoplasm</keyword>
<dbReference type="EC" id="3.4.21.53" evidence="6"/>
<gene>
    <name evidence="14" type="primary">lon</name>
    <name evidence="14" type="ORF">CQA66_04655</name>
</gene>
<feature type="compositionally biased region" description="Basic and acidic residues" evidence="11">
    <location>
        <begin position="349"/>
        <end position="362"/>
    </location>
</feature>
<dbReference type="CDD" id="cd19500">
    <property type="entry name" value="RecA-like_Lon"/>
    <property type="match status" value="1"/>
</dbReference>
<dbReference type="GO" id="GO:0005737">
    <property type="term" value="C:cytoplasm"/>
    <property type="evidence" value="ECO:0007669"/>
    <property type="project" value="UniProtKB-SubCell"/>
</dbReference>
<feature type="active site" evidence="7 9">
    <location>
        <position position="777"/>
    </location>
</feature>
<evidence type="ECO:0000256" key="9">
    <source>
        <dbReference type="PROSITE-ProRule" id="PRU01122"/>
    </source>
</evidence>
<dbReference type="Pfam" id="PF00004">
    <property type="entry name" value="AAA"/>
    <property type="match status" value="1"/>
</dbReference>
<evidence type="ECO:0000256" key="2">
    <source>
        <dbReference type="ARBA" id="ARBA00022741"/>
    </source>
</evidence>
<dbReference type="InterPro" id="IPR003959">
    <property type="entry name" value="ATPase_AAA_core"/>
</dbReference>
<feature type="region of interest" description="Disordered" evidence="11">
    <location>
        <begin position="349"/>
        <end position="399"/>
    </location>
</feature>
<evidence type="ECO:0000256" key="1">
    <source>
        <dbReference type="ARBA" id="ARBA00022670"/>
    </source>
</evidence>
<dbReference type="Gene3D" id="2.30.130.40">
    <property type="entry name" value="LON domain-like"/>
    <property type="match status" value="1"/>
</dbReference>
<dbReference type="EMBL" id="NXLW01000006">
    <property type="protein sequence ID" value="RDU72598.1"/>
    <property type="molecule type" value="Genomic_DNA"/>
</dbReference>
<dbReference type="SUPFAM" id="SSF52540">
    <property type="entry name" value="P-loop containing nucleoside triphosphate hydrolases"/>
    <property type="match status" value="1"/>
</dbReference>
<dbReference type="GO" id="GO:0016887">
    <property type="term" value="F:ATP hydrolysis activity"/>
    <property type="evidence" value="ECO:0007669"/>
    <property type="project" value="InterPro"/>
</dbReference>
<dbReference type="Gene3D" id="1.10.8.60">
    <property type="match status" value="1"/>
</dbReference>
<dbReference type="PIRSF" id="PIRSF001174">
    <property type="entry name" value="Lon_proteas"/>
    <property type="match status" value="1"/>
</dbReference>
<name>A0A3D8J566_9HELI</name>
<dbReference type="GO" id="GO:0005524">
    <property type="term" value="F:ATP binding"/>
    <property type="evidence" value="ECO:0007669"/>
    <property type="project" value="UniProtKB-KW"/>
</dbReference>
<keyword evidence="5 6" id="KW-0067">ATP-binding</keyword>
<evidence type="ECO:0000313" key="15">
    <source>
        <dbReference type="Proteomes" id="UP000256424"/>
    </source>
</evidence>
<dbReference type="InterPro" id="IPR014721">
    <property type="entry name" value="Ribsml_uS5_D2-typ_fold_subgr"/>
</dbReference>
<dbReference type="Pfam" id="PF22667">
    <property type="entry name" value="Lon_lid"/>
    <property type="match status" value="1"/>
</dbReference>
<dbReference type="AlphaFoldDB" id="A0A3D8J566"/>
<dbReference type="Proteomes" id="UP000256424">
    <property type="component" value="Unassembled WGS sequence"/>
</dbReference>
<keyword evidence="15" id="KW-1185">Reference proteome</keyword>
<dbReference type="GO" id="GO:0004176">
    <property type="term" value="F:ATP-dependent peptidase activity"/>
    <property type="evidence" value="ECO:0007669"/>
    <property type="project" value="UniProtKB-UniRule"/>
</dbReference>
<dbReference type="SUPFAM" id="SSF54211">
    <property type="entry name" value="Ribosomal protein S5 domain 2-like"/>
    <property type="match status" value="2"/>
</dbReference>
<feature type="active site" evidence="7 9">
    <location>
        <position position="820"/>
    </location>
</feature>
<evidence type="ECO:0000256" key="3">
    <source>
        <dbReference type="ARBA" id="ARBA00022801"/>
    </source>
</evidence>
<dbReference type="Pfam" id="PF02190">
    <property type="entry name" value="LON_substr_bdg"/>
    <property type="match status" value="1"/>
</dbReference>
<feature type="compositionally biased region" description="Polar residues" evidence="11">
    <location>
        <begin position="363"/>
        <end position="379"/>
    </location>
</feature>
<dbReference type="InterPro" id="IPR015947">
    <property type="entry name" value="PUA-like_sf"/>
</dbReference>
<evidence type="ECO:0000256" key="4">
    <source>
        <dbReference type="ARBA" id="ARBA00022825"/>
    </source>
</evidence>
<evidence type="ECO:0000256" key="7">
    <source>
        <dbReference type="PIRSR" id="PIRSR001174-1"/>
    </source>
</evidence>
<dbReference type="InterPro" id="IPR046336">
    <property type="entry name" value="Lon_prtase_N_sf"/>
</dbReference>
<dbReference type="PROSITE" id="PS51787">
    <property type="entry name" value="LON_N"/>
    <property type="match status" value="1"/>
</dbReference>
<dbReference type="Pfam" id="PF05362">
    <property type="entry name" value="Lon_C"/>
    <property type="match status" value="2"/>
</dbReference>
<dbReference type="InterPro" id="IPR003111">
    <property type="entry name" value="Lon_prtase_N"/>
</dbReference>
<comment type="subunit">
    <text evidence="6">Homohexamer. Organized in a ring with a central cavity.</text>
</comment>
<dbReference type="InterPro" id="IPR054594">
    <property type="entry name" value="Lon_lid"/>
</dbReference>
<keyword evidence="1 6" id="KW-0645">Protease</keyword>
<comment type="caution">
    <text evidence="14">The sequence shown here is derived from an EMBL/GenBank/DDBJ whole genome shotgun (WGS) entry which is preliminary data.</text>
</comment>
<evidence type="ECO:0000256" key="5">
    <source>
        <dbReference type="ARBA" id="ARBA00022840"/>
    </source>
</evidence>
<evidence type="ECO:0000259" key="12">
    <source>
        <dbReference type="PROSITE" id="PS51786"/>
    </source>
</evidence>
<comment type="subcellular location">
    <subcellularLocation>
        <location evidence="6">Cytoplasm</location>
    </subcellularLocation>
</comment>
<dbReference type="PROSITE" id="PS01046">
    <property type="entry name" value="LON_SER"/>
    <property type="match status" value="1"/>
</dbReference>
<dbReference type="InterPro" id="IPR004815">
    <property type="entry name" value="Lon_bac/euk-typ"/>
</dbReference>
<dbReference type="OrthoDB" id="9803599at2"/>
<reference evidence="14 15" key="1">
    <citation type="submission" date="2018-04" db="EMBL/GenBank/DDBJ databases">
        <title>Novel Campyloabacter and Helicobacter Species and Strains.</title>
        <authorList>
            <person name="Mannion A.J."/>
            <person name="Shen Z."/>
            <person name="Fox J.G."/>
        </authorList>
    </citation>
    <scope>NUCLEOTIDE SEQUENCE [LARGE SCALE GENOMIC DNA]</scope>
    <source>
        <strain evidence="14 15">MIT 97-5075</strain>
    </source>
</reference>
<comment type="catalytic activity">
    <reaction evidence="6 9">
        <text>Hydrolysis of proteins in presence of ATP.</text>
        <dbReference type="EC" id="3.4.21.53"/>
    </reaction>
</comment>
<dbReference type="Gene3D" id="3.30.230.10">
    <property type="match status" value="1"/>
</dbReference>